<evidence type="ECO:0000313" key="4">
    <source>
        <dbReference type="Proteomes" id="UP000196778"/>
    </source>
</evidence>
<protein>
    <submittedName>
        <fullName evidence="3">Uncharacterized protein</fullName>
    </submittedName>
</protein>
<reference evidence="4" key="1">
    <citation type="submission" date="2017-02" db="EMBL/GenBank/DDBJ databases">
        <authorList>
            <person name="Dridi B."/>
        </authorList>
    </citation>
    <scope>NUCLEOTIDE SEQUENCE [LARGE SCALE GENOMIC DNA]</scope>
    <source>
        <strain evidence="4">EB411</strain>
    </source>
</reference>
<dbReference type="EMBL" id="FUKR01000073">
    <property type="protein sequence ID" value="SJN41612.1"/>
    <property type="molecule type" value="Genomic_DNA"/>
</dbReference>
<feature type="region of interest" description="Disordered" evidence="1">
    <location>
        <begin position="27"/>
        <end position="61"/>
    </location>
</feature>
<keyword evidence="4" id="KW-1185">Reference proteome</keyword>
<accession>A0A1R4KBT0</accession>
<evidence type="ECO:0000256" key="2">
    <source>
        <dbReference type="SAM" id="SignalP"/>
    </source>
</evidence>
<feature type="chain" id="PRO_5038575435" evidence="2">
    <location>
        <begin position="31"/>
        <end position="168"/>
    </location>
</feature>
<name>A0A1R4KBT0_9MICO</name>
<dbReference type="PROSITE" id="PS51257">
    <property type="entry name" value="PROKAR_LIPOPROTEIN"/>
    <property type="match status" value="1"/>
</dbReference>
<dbReference type="AlphaFoldDB" id="A0A1R4KBT0"/>
<proteinExistence type="predicted"/>
<gene>
    <name evidence="3" type="ORF">FM119_12750</name>
</gene>
<feature type="signal peptide" evidence="2">
    <location>
        <begin position="1"/>
        <end position="30"/>
    </location>
</feature>
<sequence length="168" mass="17087">MSNARIRNGLTLGALALAALALTGCSPAGSNDAAETTAPEATTAPAETTAPEAATEERSTAEACSILQEDLSESATVLQSGMSELSTDPTAAVGALEDFKADLDQTISTLGNDEVADAAGSFSEYFGTLIENTKTLSEDPNDTEAMESLQGLISDSSSISEDLTKVCG</sequence>
<evidence type="ECO:0000313" key="3">
    <source>
        <dbReference type="EMBL" id="SJN41612.1"/>
    </source>
</evidence>
<keyword evidence="2" id="KW-0732">Signal</keyword>
<feature type="compositionally biased region" description="Low complexity" evidence="1">
    <location>
        <begin position="33"/>
        <end position="53"/>
    </location>
</feature>
<evidence type="ECO:0000256" key="1">
    <source>
        <dbReference type="SAM" id="MobiDB-lite"/>
    </source>
</evidence>
<dbReference type="Proteomes" id="UP000196778">
    <property type="component" value="Unassembled WGS sequence"/>
</dbReference>
<dbReference type="RefSeq" id="WP_087138548.1">
    <property type="nucleotide sequence ID" value="NZ_FUKR01000073.1"/>
</dbReference>
<organism evidence="3 4">
    <name type="scientific">Mycetocola reblochoni REB411</name>
    <dbReference type="NCBI Taxonomy" id="1255698"/>
    <lineage>
        <taxon>Bacteria</taxon>
        <taxon>Bacillati</taxon>
        <taxon>Actinomycetota</taxon>
        <taxon>Actinomycetes</taxon>
        <taxon>Micrococcales</taxon>
        <taxon>Microbacteriaceae</taxon>
        <taxon>Mycetocola</taxon>
    </lineage>
</organism>